<reference evidence="2 3" key="1">
    <citation type="submission" date="2017-06" db="EMBL/GenBank/DDBJ databases">
        <authorList>
            <consortium name="Pathogen Informatics"/>
        </authorList>
    </citation>
    <scope>NUCLEOTIDE SEQUENCE [LARGE SCALE GENOMIC DNA]</scope>
    <source>
        <strain evidence="2 3">NCTC13161</strain>
    </source>
</reference>
<evidence type="ECO:0000256" key="1">
    <source>
        <dbReference type="SAM" id="MobiDB-lite"/>
    </source>
</evidence>
<dbReference type="Proteomes" id="UP000215126">
    <property type="component" value="Chromosome 1"/>
</dbReference>
<gene>
    <name evidence="2" type="ORF">SAMEA4530655_04044</name>
</gene>
<evidence type="ECO:0000313" key="3">
    <source>
        <dbReference type="Proteomes" id="UP000215126"/>
    </source>
</evidence>
<dbReference type="AlphaFoldDB" id="A0A239SRV6"/>
<dbReference type="RefSeq" id="WP_084103977.1">
    <property type="nucleotide sequence ID" value="NZ_CABPRX010000014.1"/>
</dbReference>
<dbReference type="InterPro" id="IPR008962">
    <property type="entry name" value="PapD-like_sf"/>
</dbReference>
<name>A0A239SRV6_9BURK</name>
<dbReference type="GeneID" id="88096640"/>
<dbReference type="Gene3D" id="2.60.40.10">
    <property type="entry name" value="Immunoglobulins"/>
    <property type="match status" value="1"/>
</dbReference>
<sequence>MGEAISRAKHTWLASHTARIGRTATAMRVSLATLSMVSTQAIANVTISPIASVISADQPQVSVIRVTSQSPQTQYVDVSVRRIVDPATESEQEVPVSLVDGAGLVASPAKFVLAGGTTRLVRVVSLGRPDIETAYRVYFRPVASRGDVDQDGGAGGNSGDSGDSGSIEPDVHVSFVWGALVRVAPANASVGLARSDDNLHVKNTGNVRVHVREMGVCAAGAQNTCDWRQVGRSVYPGQSQRIPDGLGTASVRVKYLVDGESQPQVKDLPLSQ</sequence>
<dbReference type="InterPro" id="IPR013783">
    <property type="entry name" value="Ig-like_fold"/>
</dbReference>
<feature type="region of interest" description="Disordered" evidence="1">
    <location>
        <begin position="146"/>
        <end position="166"/>
    </location>
</feature>
<proteinExistence type="predicted"/>
<protein>
    <submittedName>
        <fullName evidence="2">Putative fimbrial protein TcfA</fullName>
    </submittedName>
</protein>
<dbReference type="OrthoDB" id="6506633at2"/>
<evidence type="ECO:0000313" key="2">
    <source>
        <dbReference type="EMBL" id="SNU87999.1"/>
    </source>
</evidence>
<accession>A0A239SRV6</accession>
<dbReference type="EMBL" id="LT906435">
    <property type="protein sequence ID" value="SNU87999.1"/>
    <property type="molecule type" value="Genomic_DNA"/>
</dbReference>
<organism evidence="2 3">
    <name type="scientific">Pandoraea sputorum</name>
    <dbReference type="NCBI Taxonomy" id="93222"/>
    <lineage>
        <taxon>Bacteria</taxon>
        <taxon>Pseudomonadati</taxon>
        <taxon>Pseudomonadota</taxon>
        <taxon>Betaproteobacteria</taxon>
        <taxon>Burkholderiales</taxon>
        <taxon>Burkholderiaceae</taxon>
        <taxon>Pandoraea</taxon>
    </lineage>
</organism>
<dbReference type="SUPFAM" id="SSF49354">
    <property type="entry name" value="PapD-like"/>
    <property type="match status" value="1"/>
</dbReference>
<dbReference type="Gene3D" id="2.60.40.3970">
    <property type="match status" value="1"/>
</dbReference>
<keyword evidence="3" id="KW-1185">Reference proteome</keyword>
<dbReference type="STRING" id="93222.NA29_24290"/>